<dbReference type="PANTHER" id="PTHR12526">
    <property type="entry name" value="GLYCOSYLTRANSFERASE"/>
    <property type="match status" value="1"/>
</dbReference>
<comment type="caution">
    <text evidence="3">The sequence shown here is derived from an EMBL/GenBank/DDBJ whole genome shotgun (WGS) entry which is preliminary data.</text>
</comment>
<proteinExistence type="predicted"/>
<reference evidence="3 4" key="1">
    <citation type="submission" date="2019-05" db="EMBL/GenBank/DDBJ databases">
        <authorList>
            <person name="Qu J.-H."/>
        </authorList>
    </citation>
    <scope>NUCLEOTIDE SEQUENCE [LARGE SCALE GENOMIC DNA]</scope>
    <source>
        <strain evidence="3 4">T17</strain>
    </source>
</reference>
<dbReference type="Gene3D" id="3.40.50.2000">
    <property type="entry name" value="Glycogen Phosphorylase B"/>
    <property type="match status" value="2"/>
</dbReference>
<evidence type="ECO:0000313" key="4">
    <source>
        <dbReference type="Proteomes" id="UP000306402"/>
    </source>
</evidence>
<name>A0A5R9L6L2_9BACT</name>
<dbReference type="Pfam" id="PF13439">
    <property type="entry name" value="Glyco_transf_4"/>
    <property type="match status" value="1"/>
</dbReference>
<dbReference type="Proteomes" id="UP000306402">
    <property type="component" value="Unassembled WGS sequence"/>
</dbReference>
<organism evidence="3 4">
    <name type="scientific">Dyadobacter luticola</name>
    <dbReference type="NCBI Taxonomy" id="1979387"/>
    <lineage>
        <taxon>Bacteria</taxon>
        <taxon>Pseudomonadati</taxon>
        <taxon>Bacteroidota</taxon>
        <taxon>Cytophagia</taxon>
        <taxon>Cytophagales</taxon>
        <taxon>Spirosomataceae</taxon>
        <taxon>Dyadobacter</taxon>
    </lineage>
</organism>
<sequence length="340" mass="38318">MKIAVIAKTRLPIAEPFRGGLEAFTHALCKEYIRLGHNITLYAHADSDPELNVKGFYGDENRESAHFEIYENDEYLSILKDIEQNDFDIVHNNSTHELPIPWGVKAPIPVVTTIHTPPIAKLKAAIKICSGVENLHFVLPSKSFEASWQPYLNNGSTVIYNGVDLSKWPLVRESRDYLFWFGRIVHAKGLDIVLDAAHELKIPLKFAGPLDDQTYFEEQIRRRMTESDTYLGHLKQSDIHLHMKGAAAMVSAVRWEEPFGLTNIEAMAAGVPVAGFDRGAFRELIHAESGVVAEQRNVNSLAQAIEAAIPLDSAKVRRHAETFSLQTMAERYIHHFQELL</sequence>
<dbReference type="GO" id="GO:0016757">
    <property type="term" value="F:glycosyltransferase activity"/>
    <property type="evidence" value="ECO:0007669"/>
    <property type="project" value="InterPro"/>
</dbReference>
<evidence type="ECO:0000259" key="2">
    <source>
        <dbReference type="Pfam" id="PF13439"/>
    </source>
</evidence>
<dbReference type="RefSeq" id="WP_138365186.1">
    <property type="nucleotide sequence ID" value="NZ_VCEJ01000002.1"/>
</dbReference>
<dbReference type="EMBL" id="VCEJ01000002">
    <property type="protein sequence ID" value="TLV03977.1"/>
    <property type="molecule type" value="Genomic_DNA"/>
</dbReference>
<feature type="domain" description="Glycosyltransferase subfamily 4-like N-terminal" evidence="2">
    <location>
        <begin position="19"/>
        <end position="166"/>
    </location>
</feature>
<dbReference type="Pfam" id="PF00534">
    <property type="entry name" value="Glycos_transf_1"/>
    <property type="match status" value="1"/>
</dbReference>
<evidence type="ECO:0000313" key="3">
    <source>
        <dbReference type="EMBL" id="TLV03977.1"/>
    </source>
</evidence>
<dbReference type="SUPFAM" id="SSF53756">
    <property type="entry name" value="UDP-Glycosyltransferase/glycogen phosphorylase"/>
    <property type="match status" value="1"/>
</dbReference>
<dbReference type="InterPro" id="IPR001296">
    <property type="entry name" value="Glyco_trans_1"/>
</dbReference>
<feature type="domain" description="Glycosyl transferase family 1" evidence="1">
    <location>
        <begin position="172"/>
        <end position="310"/>
    </location>
</feature>
<dbReference type="InterPro" id="IPR028098">
    <property type="entry name" value="Glyco_trans_4-like_N"/>
</dbReference>
<evidence type="ECO:0000259" key="1">
    <source>
        <dbReference type="Pfam" id="PF00534"/>
    </source>
</evidence>
<keyword evidence="3" id="KW-0808">Transferase</keyword>
<protein>
    <submittedName>
        <fullName evidence="3">Glycosyltransferase family 4 protein</fullName>
    </submittedName>
</protein>
<keyword evidence="4" id="KW-1185">Reference proteome</keyword>
<gene>
    <name evidence="3" type="ORF">FEN17_10460</name>
</gene>
<accession>A0A5R9L6L2</accession>
<dbReference type="PANTHER" id="PTHR12526:SF595">
    <property type="entry name" value="BLL5217 PROTEIN"/>
    <property type="match status" value="1"/>
</dbReference>
<dbReference type="OrthoDB" id="9801573at2"/>
<dbReference type="AlphaFoldDB" id="A0A5R9L6L2"/>